<feature type="compositionally biased region" description="Low complexity" evidence="1">
    <location>
        <begin position="74"/>
        <end position="90"/>
    </location>
</feature>
<feature type="compositionally biased region" description="Gly residues" evidence="1">
    <location>
        <begin position="18"/>
        <end position="29"/>
    </location>
</feature>
<proteinExistence type="predicted"/>
<reference evidence="2" key="1">
    <citation type="submission" date="2022-06" db="EMBL/GenBank/DDBJ databases">
        <title>Genome Sequence of Candolleomyces eurysporus.</title>
        <authorList>
            <person name="Buettner E."/>
        </authorList>
    </citation>
    <scope>NUCLEOTIDE SEQUENCE</scope>
    <source>
        <strain evidence="2">VTCC 930004</strain>
    </source>
</reference>
<accession>A0A9W8ITF4</accession>
<dbReference type="Proteomes" id="UP001140091">
    <property type="component" value="Unassembled WGS sequence"/>
</dbReference>
<dbReference type="AlphaFoldDB" id="A0A9W8ITF4"/>
<evidence type="ECO:0000313" key="3">
    <source>
        <dbReference type="Proteomes" id="UP001140091"/>
    </source>
</evidence>
<protein>
    <submittedName>
        <fullName evidence="2">Uncharacterized protein</fullName>
    </submittedName>
</protein>
<evidence type="ECO:0000313" key="2">
    <source>
        <dbReference type="EMBL" id="KAJ2922542.1"/>
    </source>
</evidence>
<feature type="non-terminal residue" evidence="2">
    <location>
        <position position="156"/>
    </location>
</feature>
<organism evidence="2 3">
    <name type="scientific">Candolleomyces eurysporus</name>
    <dbReference type="NCBI Taxonomy" id="2828524"/>
    <lineage>
        <taxon>Eukaryota</taxon>
        <taxon>Fungi</taxon>
        <taxon>Dikarya</taxon>
        <taxon>Basidiomycota</taxon>
        <taxon>Agaricomycotina</taxon>
        <taxon>Agaricomycetes</taxon>
        <taxon>Agaricomycetidae</taxon>
        <taxon>Agaricales</taxon>
        <taxon>Agaricineae</taxon>
        <taxon>Psathyrellaceae</taxon>
        <taxon>Candolleomyces</taxon>
    </lineage>
</organism>
<name>A0A9W8ITF4_9AGAR</name>
<evidence type="ECO:0000256" key="1">
    <source>
        <dbReference type="SAM" id="MobiDB-lite"/>
    </source>
</evidence>
<feature type="region of interest" description="Disordered" evidence="1">
    <location>
        <begin position="1"/>
        <end position="108"/>
    </location>
</feature>
<keyword evidence="3" id="KW-1185">Reference proteome</keyword>
<sequence>MASDLTETLSMLLKGCGPSEGGEASGSGFGSDLSNANGREPSPQPAASLFDEFFDFSNVGDEEDTKVDTPELVSSSSSTNPSPESNISESDVGGHHLSGVSTSMKMDPKLEDVSDALRLGTYKEIDGGESAYYQSNEWKWEGTMNTFDHPWAIFNQ</sequence>
<comment type="caution">
    <text evidence="2">The sequence shown here is derived from an EMBL/GenBank/DDBJ whole genome shotgun (WGS) entry which is preliminary data.</text>
</comment>
<gene>
    <name evidence="2" type="ORF">H1R20_g14553</name>
</gene>
<dbReference type="OrthoDB" id="1938591at2759"/>
<dbReference type="EMBL" id="JANBPK010001485">
    <property type="protein sequence ID" value="KAJ2922542.1"/>
    <property type="molecule type" value="Genomic_DNA"/>
</dbReference>